<dbReference type="SUPFAM" id="SSF81324">
    <property type="entry name" value="Voltage-gated potassium channels"/>
    <property type="match status" value="1"/>
</dbReference>
<dbReference type="OrthoDB" id="433309at2759"/>
<dbReference type="AlphaFoldDB" id="A0A8B6FMR7"/>
<feature type="transmembrane region" description="Helical" evidence="12">
    <location>
        <begin position="148"/>
        <end position="166"/>
    </location>
</feature>
<evidence type="ECO:0000313" key="14">
    <source>
        <dbReference type="EMBL" id="VDI51258.1"/>
    </source>
</evidence>
<dbReference type="Proteomes" id="UP000596742">
    <property type="component" value="Unassembled WGS sequence"/>
</dbReference>
<evidence type="ECO:0000256" key="2">
    <source>
        <dbReference type="ARBA" id="ARBA00022448"/>
    </source>
</evidence>
<gene>
    <name evidence="14" type="ORF">MGAL_10B082642</name>
</gene>
<dbReference type="PRINTS" id="PR00169">
    <property type="entry name" value="KCHANNEL"/>
</dbReference>
<dbReference type="GO" id="GO:0051260">
    <property type="term" value="P:protein homooligomerization"/>
    <property type="evidence" value="ECO:0007669"/>
    <property type="project" value="InterPro"/>
</dbReference>
<keyword evidence="7" id="KW-0630">Potassium</keyword>
<dbReference type="InterPro" id="IPR003974">
    <property type="entry name" value="K_chnl_volt-dep_Kv3"/>
</dbReference>
<keyword evidence="3" id="KW-0633">Potassium transport</keyword>
<evidence type="ECO:0000256" key="8">
    <source>
        <dbReference type="ARBA" id="ARBA00022989"/>
    </source>
</evidence>
<name>A0A8B6FMR7_MYTGA</name>
<evidence type="ECO:0000256" key="6">
    <source>
        <dbReference type="ARBA" id="ARBA00022882"/>
    </source>
</evidence>
<dbReference type="SMART" id="SM00225">
    <property type="entry name" value="BTB"/>
    <property type="match status" value="1"/>
</dbReference>
<dbReference type="PANTHER" id="PTHR11537:SF254">
    <property type="entry name" value="POTASSIUM VOLTAGE-GATED CHANNEL PROTEIN SHAB"/>
    <property type="match status" value="1"/>
</dbReference>
<evidence type="ECO:0000259" key="13">
    <source>
        <dbReference type="SMART" id="SM00225"/>
    </source>
</evidence>
<dbReference type="Gene3D" id="1.20.120.350">
    <property type="entry name" value="Voltage-gated potassium channels. Chain C"/>
    <property type="match status" value="1"/>
</dbReference>
<evidence type="ECO:0000256" key="1">
    <source>
        <dbReference type="ARBA" id="ARBA00004141"/>
    </source>
</evidence>
<comment type="subcellular location">
    <subcellularLocation>
        <location evidence="1">Membrane</location>
        <topology evidence="1">Multi-pass membrane protein</topology>
    </subcellularLocation>
</comment>
<dbReference type="SUPFAM" id="SSF54695">
    <property type="entry name" value="POZ domain"/>
    <property type="match status" value="1"/>
</dbReference>
<dbReference type="InterPro" id="IPR005821">
    <property type="entry name" value="Ion_trans_dom"/>
</dbReference>
<sequence length="491" mass="56607">MDRFFINVSGTKFEISKTALLTQPDTRLGKIALLTSISEKKELYFDRPATAFESILTFYQTRKLHMPPNLCPNSFKEELDYWQIDYEYLDKCCLYSFIQFMDMHTARIEFQHEQNETLSKTVVSKCSAMRNRIWKIIDYHEATLLSKLYLIVGITIVLLSVGVLALSTLSNFRSPVPLCEAFKYMSFGEAECSIATAYADQDCNTLKAKYKEDESYMYYMDPSFYDDEQTNTSNNDSLKQKFEQFLAKNHTGVTQKSKMFVKIDHFFTAFFTAEFLLRLFVCPNMKAFFTSILNLIEMFILVGTYIVIAISNSKLRPTCTDLMSVIEDFMDFIKMIRVIRLLRYCQNLAAVRVLTFSIKKNVKDLILLFFHISLIVLIFGNIVYLSEDRHNIDSIPQGWWLGVITITTVGFGDVVPTSVAGKIICSACALCGILTLALLTSIFVETFMALYGVAQIDMVPKEDRIRRWDHYSKKNRGNGRPDFIDIRKTKI</sequence>
<dbReference type="PANTHER" id="PTHR11537">
    <property type="entry name" value="VOLTAGE-GATED POTASSIUM CHANNEL"/>
    <property type="match status" value="1"/>
</dbReference>
<keyword evidence="6" id="KW-0851">Voltage-gated channel</keyword>
<keyword evidence="10 12" id="KW-0472">Membrane</keyword>
<dbReference type="EMBL" id="UYJE01007038">
    <property type="protein sequence ID" value="VDI51258.1"/>
    <property type="molecule type" value="Genomic_DNA"/>
</dbReference>
<reference evidence="14" key="1">
    <citation type="submission" date="2018-11" db="EMBL/GenBank/DDBJ databases">
        <authorList>
            <person name="Alioto T."/>
            <person name="Alioto T."/>
        </authorList>
    </citation>
    <scope>NUCLEOTIDE SEQUENCE</scope>
</reference>
<keyword evidence="2" id="KW-0813">Transport</keyword>
<evidence type="ECO:0000256" key="12">
    <source>
        <dbReference type="SAM" id="Phobius"/>
    </source>
</evidence>
<feature type="transmembrane region" description="Helical" evidence="12">
    <location>
        <begin position="287"/>
        <end position="308"/>
    </location>
</feature>
<evidence type="ECO:0000256" key="5">
    <source>
        <dbReference type="ARBA" id="ARBA00022826"/>
    </source>
</evidence>
<dbReference type="PRINTS" id="PR01498">
    <property type="entry name" value="SHAWCHANNEL"/>
</dbReference>
<keyword evidence="15" id="KW-1185">Reference proteome</keyword>
<keyword evidence="4 12" id="KW-0812">Transmembrane</keyword>
<dbReference type="GO" id="GO:0001508">
    <property type="term" value="P:action potential"/>
    <property type="evidence" value="ECO:0007669"/>
    <property type="project" value="TreeGrafter"/>
</dbReference>
<proteinExistence type="predicted"/>
<dbReference type="InterPro" id="IPR003131">
    <property type="entry name" value="T1-type_BTB"/>
</dbReference>
<evidence type="ECO:0000256" key="7">
    <source>
        <dbReference type="ARBA" id="ARBA00022958"/>
    </source>
</evidence>
<dbReference type="Pfam" id="PF00520">
    <property type="entry name" value="Ion_trans"/>
    <property type="match status" value="1"/>
</dbReference>
<dbReference type="GO" id="GO:0005249">
    <property type="term" value="F:voltage-gated potassium channel activity"/>
    <property type="evidence" value="ECO:0007669"/>
    <property type="project" value="InterPro"/>
</dbReference>
<feature type="transmembrane region" description="Helical" evidence="12">
    <location>
        <begin position="398"/>
        <end position="416"/>
    </location>
</feature>
<evidence type="ECO:0000313" key="15">
    <source>
        <dbReference type="Proteomes" id="UP000596742"/>
    </source>
</evidence>
<keyword evidence="9" id="KW-0406">Ion transport</keyword>
<organism evidence="14 15">
    <name type="scientific">Mytilus galloprovincialis</name>
    <name type="common">Mediterranean mussel</name>
    <dbReference type="NCBI Taxonomy" id="29158"/>
    <lineage>
        <taxon>Eukaryota</taxon>
        <taxon>Metazoa</taxon>
        <taxon>Spiralia</taxon>
        <taxon>Lophotrochozoa</taxon>
        <taxon>Mollusca</taxon>
        <taxon>Bivalvia</taxon>
        <taxon>Autobranchia</taxon>
        <taxon>Pteriomorphia</taxon>
        <taxon>Mytilida</taxon>
        <taxon>Mytiloidea</taxon>
        <taxon>Mytilidae</taxon>
        <taxon>Mytilinae</taxon>
        <taxon>Mytilus</taxon>
    </lineage>
</organism>
<accession>A0A8B6FMR7</accession>
<protein>
    <recommendedName>
        <fullName evidence="13">BTB domain-containing protein</fullName>
    </recommendedName>
</protein>
<comment type="caution">
    <text evidence="14">The sequence shown here is derived from an EMBL/GenBank/DDBJ whole genome shotgun (WGS) entry which is preliminary data.</text>
</comment>
<keyword evidence="8 12" id="KW-1133">Transmembrane helix</keyword>
<evidence type="ECO:0000256" key="3">
    <source>
        <dbReference type="ARBA" id="ARBA00022538"/>
    </source>
</evidence>
<dbReference type="Gene3D" id="3.30.710.10">
    <property type="entry name" value="Potassium Channel Kv1.1, Chain A"/>
    <property type="match status" value="1"/>
</dbReference>
<dbReference type="Pfam" id="PF02214">
    <property type="entry name" value="BTB_2"/>
    <property type="match status" value="1"/>
</dbReference>
<evidence type="ECO:0000256" key="4">
    <source>
        <dbReference type="ARBA" id="ARBA00022692"/>
    </source>
</evidence>
<dbReference type="GO" id="GO:0008076">
    <property type="term" value="C:voltage-gated potassium channel complex"/>
    <property type="evidence" value="ECO:0007669"/>
    <property type="project" value="InterPro"/>
</dbReference>
<dbReference type="InterPro" id="IPR000210">
    <property type="entry name" value="BTB/POZ_dom"/>
</dbReference>
<dbReference type="InterPro" id="IPR011333">
    <property type="entry name" value="SKP1/BTB/POZ_sf"/>
</dbReference>
<dbReference type="Gene3D" id="1.10.287.70">
    <property type="match status" value="1"/>
</dbReference>
<keyword evidence="5" id="KW-0631">Potassium channel</keyword>
<evidence type="ECO:0000256" key="11">
    <source>
        <dbReference type="ARBA" id="ARBA00023303"/>
    </source>
</evidence>
<feature type="transmembrane region" description="Helical" evidence="12">
    <location>
        <begin position="365"/>
        <end position="386"/>
    </location>
</feature>
<feature type="domain" description="BTB" evidence="13">
    <location>
        <begin position="2"/>
        <end position="99"/>
    </location>
</feature>
<evidence type="ECO:0000256" key="9">
    <source>
        <dbReference type="ARBA" id="ARBA00023065"/>
    </source>
</evidence>
<feature type="transmembrane region" description="Helical" evidence="12">
    <location>
        <begin position="423"/>
        <end position="444"/>
    </location>
</feature>
<dbReference type="CDD" id="cd18317">
    <property type="entry name" value="BTB_POZ_Kv"/>
    <property type="match status" value="1"/>
</dbReference>
<keyword evidence="11" id="KW-0407">Ion channel</keyword>
<evidence type="ECO:0000256" key="10">
    <source>
        <dbReference type="ARBA" id="ARBA00023136"/>
    </source>
</evidence>
<dbReference type="InterPro" id="IPR027359">
    <property type="entry name" value="Volt_channel_dom_sf"/>
</dbReference>
<dbReference type="InterPro" id="IPR028325">
    <property type="entry name" value="VG_K_chnl"/>
</dbReference>